<dbReference type="InterPro" id="IPR013784">
    <property type="entry name" value="Carb-bd-like_fold"/>
</dbReference>
<accession>A0A8H5G9Z3</accession>
<sequence length="606" mass="65785">MLERVPSVKMGDDNSARSANKMLLFGIITVTTSLMAFVSSFQFVEGRSWSRQISSVDGYLQKQVPISKAGVLANIGVDGVKSSDAKAGVVIASPSTHDPDYLYTWTRDAALVLKTLIQEFATGQDPSLRDTIDDFVASQAILQQVTNPSGTVSTGGLGEPKFHINLTTFTDPWGRPQRDGPPLRSTALIQYANWLISNGNASYAIDKVWPVIKLDLDYSATNWNKTGFDLWEEVSSSSFFTTAVQLRALREGAILAAEIGQSTAVEEYNRQIPDIYCFLQSYWNSADNFVTSNTGGCRSGKDANSILASIHNFDASVGCDAATFQPCSDKALANHKAYVDAFRSIYTINHGIAPNAAVATGRYPEDVYYNGSAWYLTTFAAAEQLYDALTVWSRLGELNVTSISLPFFQQLLPSVSVGTYSSSTSTYSTLASAISSYADGFMAVAAKYTPANGALSEQYDRETGVQLSARDLTWSYAALLTANAARNGFVQNSWGAAGLTLASTCSKNSGVKVSTTFNVNAKTEFGEKIYVTGSIDALANWSPDGALLLSPGGYPIWDLTVNLPANIQFEYKYIRKNNCDIAWESDPNRSSTTPAFGSYIIEDTWR</sequence>
<proteinExistence type="inferred from homology"/>
<dbReference type="PANTHER" id="PTHR31616:SF12">
    <property type="entry name" value="GLUCOAMYLASE"/>
    <property type="match status" value="1"/>
</dbReference>
<evidence type="ECO:0000256" key="12">
    <source>
        <dbReference type="SAM" id="Phobius"/>
    </source>
</evidence>
<dbReference type="InterPro" id="IPR012341">
    <property type="entry name" value="6hp_glycosidase-like_sf"/>
</dbReference>
<name>A0A8H5G9Z3_9AGAR</name>
<dbReference type="InterPro" id="IPR046966">
    <property type="entry name" value="Glucoamylase_active_site"/>
</dbReference>
<dbReference type="Proteomes" id="UP000559027">
    <property type="component" value="Unassembled WGS sequence"/>
</dbReference>
<dbReference type="GO" id="GO:0000272">
    <property type="term" value="P:polysaccharide catabolic process"/>
    <property type="evidence" value="ECO:0007669"/>
    <property type="project" value="UniProtKB-KW"/>
</dbReference>
<dbReference type="InterPro" id="IPR008291">
    <property type="entry name" value="Glucoamylase_SBD"/>
</dbReference>
<gene>
    <name evidence="14" type="ORF">D9756_004876</name>
</gene>
<keyword evidence="6 9" id="KW-0119">Carbohydrate metabolism</keyword>
<dbReference type="Gene3D" id="2.60.40.10">
    <property type="entry name" value="Immunoglobulins"/>
    <property type="match status" value="1"/>
</dbReference>
<reference evidence="14 15" key="1">
    <citation type="journal article" date="2020" name="ISME J.">
        <title>Uncovering the hidden diversity of litter-decomposition mechanisms in mushroom-forming fungi.</title>
        <authorList>
            <person name="Floudas D."/>
            <person name="Bentzer J."/>
            <person name="Ahren D."/>
            <person name="Johansson T."/>
            <person name="Persson P."/>
            <person name="Tunlid A."/>
        </authorList>
    </citation>
    <scope>NUCLEOTIDE SEQUENCE [LARGE SCALE GENOMIC DNA]</scope>
    <source>
        <strain evidence="14 15">CBS 146.42</strain>
    </source>
</reference>
<dbReference type="SUPFAM" id="SSF49452">
    <property type="entry name" value="Starch-binding domain-like"/>
    <property type="match status" value="1"/>
</dbReference>
<comment type="catalytic activity">
    <reaction evidence="1 9">
        <text>Hydrolysis of terminal (1-&gt;4)-linked alpha-D-glucose residues successively from non-reducing ends of the chains with release of beta-D-glucose.</text>
        <dbReference type="EC" id="3.2.1.3"/>
    </reaction>
</comment>
<evidence type="ECO:0000256" key="4">
    <source>
        <dbReference type="ARBA" id="ARBA00022801"/>
    </source>
</evidence>
<evidence type="ECO:0000313" key="14">
    <source>
        <dbReference type="EMBL" id="KAF5360945.1"/>
    </source>
</evidence>
<dbReference type="CDD" id="cd05808">
    <property type="entry name" value="CBM20_alpha_amylase"/>
    <property type="match status" value="1"/>
</dbReference>
<evidence type="ECO:0000313" key="15">
    <source>
        <dbReference type="Proteomes" id="UP000559027"/>
    </source>
</evidence>
<dbReference type="OrthoDB" id="6123450at2759"/>
<feature type="domain" description="CBM20" evidence="13">
    <location>
        <begin position="507"/>
        <end position="606"/>
    </location>
</feature>
<dbReference type="Gene3D" id="1.50.10.10">
    <property type="match status" value="1"/>
</dbReference>
<keyword evidence="4 9" id="KW-0378">Hydrolase</keyword>
<keyword evidence="5" id="KW-0325">Glycoprotein</keyword>
<evidence type="ECO:0000256" key="9">
    <source>
        <dbReference type="PIRNR" id="PIRNR001031"/>
    </source>
</evidence>
<dbReference type="InterPro" id="IPR000165">
    <property type="entry name" value="Glucoamylase"/>
</dbReference>
<dbReference type="GO" id="GO:0000324">
    <property type="term" value="C:fungal-type vacuole"/>
    <property type="evidence" value="ECO:0007669"/>
    <property type="project" value="TreeGrafter"/>
</dbReference>
<evidence type="ECO:0000256" key="2">
    <source>
        <dbReference type="ARBA" id="ARBA00006188"/>
    </source>
</evidence>
<dbReference type="PIRSF" id="PIRSF001031">
    <property type="entry name" value="Glu-a-glcsd_SBD"/>
    <property type="match status" value="1"/>
</dbReference>
<keyword evidence="7 9" id="KW-0326">Glycosidase</keyword>
<dbReference type="InterPro" id="IPR011613">
    <property type="entry name" value="GH15-like"/>
</dbReference>
<dbReference type="EMBL" id="JAACJO010000003">
    <property type="protein sequence ID" value="KAF5360945.1"/>
    <property type="molecule type" value="Genomic_DNA"/>
</dbReference>
<evidence type="ECO:0000256" key="6">
    <source>
        <dbReference type="ARBA" id="ARBA00023277"/>
    </source>
</evidence>
<evidence type="ECO:0000256" key="8">
    <source>
        <dbReference type="ARBA" id="ARBA00023326"/>
    </source>
</evidence>
<dbReference type="InterPro" id="IPR002044">
    <property type="entry name" value="CBM20"/>
</dbReference>
<keyword evidence="12" id="KW-0472">Membrane</keyword>
<dbReference type="PROSITE" id="PS00820">
    <property type="entry name" value="GLUCOAMYLASE"/>
    <property type="match status" value="1"/>
</dbReference>
<evidence type="ECO:0000259" key="13">
    <source>
        <dbReference type="PROSITE" id="PS51166"/>
    </source>
</evidence>
<evidence type="ECO:0000256" key="1">
    <source>
        <dbReference type="ARBA" id="ARBA00001863"/>
    </source>
</evidence>
<dbReference type="Pfam" id="PF00686">
    <property type="entry name" value="CBM_20"/>
    <property type="match status" value="1"/>
</dbReference>
<feature type="active site" description="Proton acceptor" evidence="10">
    <location>
        <position position="229"/>
    </location>
</feature>
<dbReference type="EC" id="3.2.1.3" evidence="9"/>
<keyword evidence="8 9" id="KW-0624">Polysaccharide degradation</keyword>
<protein>
    <recommendedName>
        <fullName evidence="9">Glucoamylase</fullName>
        <ecNumber evidence="9">3.2.1.3</ecNumber>
    </recommendedName>
    <alternativeName>
        <fullName evidence="9">1,4-alpha-D-glucan glucohydrolase</fullName>
    </alternativeName>
    <alternativeName>
        <fullName evidence="9">Glucan 1,4-alpha-glucosidase</fullName>
    </alternativeName>
</protein>
<keyword evidence="12" id="KW-0812">Transmembrane</keyword>
<dbReference type="AlphaFoldDB" id="A0A8H5G9Z3"/>
<feature type="active site" description="Proton donor" evidence="10">
    <location>
        <position position="232"/>
    </location>
</feature>
<dbReference type="Pfam" id="PF00723">
    <property type="entry name" value="Glyco_hydro_15"/>
    <property type="match status" value="1"/>
</dbReference>
<keyword evidence="3" id="KW-0732">Signal</keyword>
<comment type="caution">
    <text evidence="14">The sequence shown here is derived from an EMBL/GenBank/DDBJ whole genome shotgun (WGS) entry which is preliminary data.</text>
</comment>
<dbReference type="PROSITE" id="PS51166">
    <property type="entry name" value="CBM20"/>
    <property type="match status" value="1"/>
</dbReference>
<organism evidence="14 15">
    <name type="scientific">Leucocoprinus leucothites</name>
    <dbReference type="NCBI Taxonomy" id="201217"/>
    <lineage>
        <taxon>Eukaryota</taxon>
        <taxon>Fungi</taxon>
        <taxon>Dikarya</taxon>
        <taxon>Basidiomycota</taxon>
        <taxon>Agaricomycotina</taxon>
        <taxon>Agaricomycetes</taxon>
        <taxon>Agaricomycetidae</taxon>
        <taxon>Agaricales</taxon>
        <taxon>Agaricineae</taxon>
        <taxon>Agaricaceae</taxon>
        <taxon>Leucocoprinus</taxon>
    </lineage>
</organism>
<dbReference type="GO" id="GO:0004339">
    <property type="term" value="F:glucan 1,4-alpha-glucosidase activity"/>
    <property type="evidence" value="ECO:0007669"/>
    <property type="project" value="UniProtKB-EC"/>
</dbReference>
<evidence type="ECO:0000256" key="10">
    <source>
        <dbReference type="PIRSR" id="PIRSR001031-1"/>
    </source>
</evidence>
<dbReference type="InterPro" id="IPR013783">
    <property type="entry name" value="Ig-like_fold"/>
</dbReference>
<feature type="transmembrane region" description="Helical" evidence="12">
    <location>
        <begin position="21"/>
        <end position="44"/>
    </location>
</feature>
<feature type="binding site" evidence="11">
    <location>
        <position position="173"/>
    </location>
    <ligand>
        <name>substrate</name>
    </ligand>
</feature>
<keyword evidence="15" id="KW-1185">Reference proteome</keyword>
<dbReference type="FunFam" id="1.50.10.10:FF:000018">
    <property type="entry name" value="Glucoamylase"/>
    <property type="match status" value="1"/>
</dbReference>
<dbReference type="SUPFAM" id="SSF48208">
    <property type="entry name" value="Six-hairpin glycosidases"/>
    <property type="match status" value="1"/>
</dbReference>
<keyword evidence="12" id="KW-1133">Transmembrane helix</keyword>
<dbReference type="PANTHER" id="PTHR31616">
    <property type="entry name" value="TREHALASE"/>
    <property type="match status" value="1"/>
</dbReference>
<evidence type="ECO:0000256" key="5">
    <source>
        <dbReference type="ARBA" id="ARBA00023180"/>
    </source>
</evidence>
<dbReference type="InterPro" id="IPR008928">
    <property type="entry name" value="6-hairpin_glycosidase_sf"/>
</dbReference>
<dbReference type="GO" id="GO:2001070">
    <property type="term" value="F:starch binding"/>
    <property type="evidence" value="ECO:0007669"/>
    <property type="project" value="InterPro"/>
</dbReference>
<dbReference type="PRINTS" id="PR00736">
    <property type="entry name" value="GLHYDRLASE15"/>
</dbReference>
<evidence type="ECO:0000256" key="11">
    <source>
        <dbReference type="PIRSR" id="PIRSR001031-2"/>
    </source>
</evidence>
<dbReference type="SMART" id="SM01065">
    <property type="entry name" value="CBM_2"/>
    <property type="match status" value="1"/>
</dbReference>
<comment type="similarity">
    <text evidence="2 9">Belongs to the glycosyl hydrolase 15 family.</text>
</comment>
<evidence type="ECO:0000256" key="7">
    <source>
        <dbReference type="ARBA" id="ARBA00023295"/>
    </source>
</evidence>
<evidence type="ECO:0000256" key="3">
    <source>
        <dbReference type="ARBA" id="ARBA00022729"/>
    </source>
</evidence>